<evidence type="ECO:0000313" key="2">
    <source>
        <dbReference type="Proteomes" id="UP001163324"/>
    </source>
</evidence>
<name>A0ACC0UU64_9HYPO</name>
<gene>
    <name evidence="1" type="ORF">N3K66_007496</name>
</gene>
<dbReference type="EMBL" id="CM047946">
    <property type="protein sequence ID" value="KAI9897640.1"/>
    <property type="molecule type" value="Genomic_DNA"/>
</dbReference>
<proteinExistence type="predicted"/>
<comment type="caution">
    <text evidence="1">The sequence shown here is derived from an EMBL/GenBank/DDBJ whole genome shotgun (WGS) entry which is preliminary data.</text>
</comment>
<keyword evidence="2" id="KW-1185">Reference proteome</keyword>
<protein>
    <submittedName>
        <fullName evidence="1">Uncharacterized protein</fullName>
    </submittedName>
</protein>
<accession>A0ACC0UU64</accession>
<reference evidence="1" key="1">
    <citation type="submission" date="2022-10" db="EMBL/GenBank/DDBJ databases">
        <title>Complete Genome of Trichothecium roseum strain YXFP-22015, a Plant Pathogen Isolated from Citrus.</title>
        <authorList>
            <person name="Wang Y."/>
            <person name="Zhu L."/>
        </authorList>
    </citation>
    <scope>NUCLEOTIDE SEQUENCE</scope>
    <source>
        <strain evidence="1">YXFP-22015</strain>
    </source>
</reference>
<dbReference type="Proteomes" id="UP001163324">
    <property type="component" value="Chromosome 7"/>
</dbReference>
<sequence>MPPSWRDEYLAAVSDVERSIPVNMELVSMCSQMADRITALEAEKAALESRVPAPKDGKANKASAAPADPAPSFDDPGLAQLRLDLAEAIRSRNVSEKRLQAAEAELITLRAKTKTDSRSLRQLDAERTQLTTRLKDRDHELREKRKLLEDVQDETITLNLQLAMIEKERDKIKKDNQELVDRWMKRKAQEAEAMNRANEPTTSTSDGSKGRDKVVE</sequence>
<organism evidence="1 2">
    <name type="scientific">Trichothecium roseum</name>
    <dbReference type="NCBI Taxonomy" id="47278"/>
    <lineage>
        <taxon>Eukaryota</taxon>
        <taxon>Fungi</taxon>
        <taxon>Dikarya</taxon>
        <taxon>Ascomycota</taxon>
        <taxon>Pezizomycotina</taxon>
        <taxon>Sordariomycetes</taxon>
        <taxon>Hypocreomycetidae</taxon>
        <taxon>Hypocreales</taxon>
        <taxon>Hypocreales incertae sedis</taxon>
        <taxon>Trichothecium</taxon>
    </lineage>
</organism>
<evidence type="ECO:0000313" key="1">
    <source>
        <dbReference type="EMBL" id="KAI9897640.1"/>
    </source>
</evidence>